<protein>
    <submittedName>
        <fullName evidence="3">Uncharacterized protein</fullName>
    </submittedName>
</protein>
<gene>
    <name evidence="3" type="ORF">NP095_13765</name>
</gene>
<name>A0ABY5KGU1_9ACTN</name>
<accession>A0ABY5KGU1</accession>
<dbReference type="EMBL" id="CP101990">
    <property type="protein sequence ID" value="UUI68260.1"/>
    <property type="molecule type" value="Genomic_DNA"/>
</dbReference>
<proteinExistence type="predicted"/>
<organism evidence="3 4">
    <name type="scientific">Aeromicrobium duanguangcaii</name>
    <dbReference type="NCBI Taxonomy" id="2968086"/>
    <lineage>
        <taxon>Bacteria</taxon>
        <taxon>Bacillati</taxon>
        <taxon>Actinomycetota</taxon>
        <taxon>Actinomycetes</taxon>
        <taxon>Propionibacteriales</taxon>
        <taxon>Nocardioidaceae</taxon>
        <taxon>Aeromicrobium</taxon>
    </lineage>
</organism>
<keyword evidence="4" id="KW-1185">Reference proteome</keyword>
<feature type="compositionally biased region" description="Gly residues" evidence="1">
    <location>
        <begin position="57"/>
        <end position="72"/>
    </location>
</feature>
<keyword evidence="2" id="KW-0732">Signal</keyword>
<feature type="chain" id="PRO_5046211022" evidence="2">
    <location>
        <begin position="31"/>
        <end position="313"/>
    </location>
</feature>
<evidence type="ECO:0000313" key="3">
    <source>
        <dbReference type="EMBL" id="UUI68260.1"/>
    </source>
</evidence>
<feature type="region of interest" description="Disordered" evidence="1">
    <location>
        <begin position="48"/>
        <end position="78"/>
    </location>
</feature>
<reference evidence="3 4" key="1">
    <citation type="submission" date="2022-07" db="EMBL/GenBank/DDBJ databases">
        <title>Novel species in genus Aeromicrobium.</title>
        <authorList>
            <person name="Ye L."/>
        </authorList>
    </citation>
    <scope>NUCLEOTIDE SEQUENCE [LARGE SCALE GENOMIC DNA]</scope>
    <source>
        <strain evidence="4">zg-Y50</strain>
    </source>
</reference>
<evidence type="ECO:0000313" key="4">
    <source>
        <dbReference type="Proteomes" id="UP001315860"/>
    </source>
</evidence>
<dbReference type="Proteomes" id="UP001315860">
    <property type="component" value="Chromosome"/>
</dbReference>
<evidence type="ECO:0000256" key="1">
    <source>
        <dbReference type="SAM" id="MobiDB-lite"/>
    </source>
</evidence>
<feature type="signal peptide" evidence="2">
    <location>
        <begin position="1"/>
        <end position="30"/>
    </location>
</feature>
<sequence>MLSRSRHLIAVISGLAVFFAATLVALSATAARADDDCDPPAVLDMQPDGTFSCTIPGGTGNPGSETPGGEGPGAPQPSCDLAAAPAPTGQVAESIIDGPYCVGERFCVTTSVFVPMANPPGEPPNEDSEGRLRFCSSGLEYQWESAWWTGEEEPPTLLERARTAIGQIDLATPTLRTSPSGRTLVRVDTWFWATGASTSESGSAFDLVATATFASMSVDPGDGSGAFSCPLTTTSDAAASDCLHRYRRASLGGGATVDGRPAYRASVRLVYDLSFTVGGTPVVVPGAPTTLEAPVATAAIRVDEVQSIVTGVS</sequence>
<dbReference type="RefSeq" id="WP_232419125.1">
    <property type="nucleotide sequence ID" value="NZ_CP101990.1"/>
</dbReference>
<evidence type="ECO:0000256" key="2">
    <source>
        <dbReference type="SAM" id="SignalP"/>
    </source>
</evidence>